<dbReference type="GO" id="GO:0030170">
    <property type="term" value="F:pyridoxal phosphate binding"/>
    <property type="evidence" value="ECO:0007669"/>
    <property type="project" value="UniProtKB-UniRule"/>
</dbReference>
<evidence type="ECO:0000256" key="2">
    <source>
        <dbReference type="ARBA" id="ARBA00011738"/>
    </source>
</evidence>
<reference evidence="9 10" key="1">
    <citation type="submission" date="2017-02" db="EMBL/GenBank/DDBJ databases">
        <authorList>
            <person name="Peterson S.W."/>
        </authorList>
    </citation>
    <scope>NUCLEOTIDE SEQUENCE [LARGE SCALE GENOMIC DNA]</scope>
    <source>
        <strain evidence="9 10">CIP104813</strain>
    </source>
</reference>
<dbReference type="PANTHER" id="PTHR43643:SF3">
    <property type="entry name" value="HISTIDINOL-PHOSPHATE AMINOTRANSFERASE"/>
    <property type="match status" value="1"/>
</dbReference>
<evidence type="ECO:0000313" key="9">
    <source>
        <dbReference type="EMBL" id="SLM92725.1"/>
    </source>
</evidence>
<dbReference type="GO" id="GO:0008793">
    <property type="term" value="F:aromatic-amino-acid transaminase activity"/>
    <property type="evidence" value="ECO:0007669"/>
    <property type="project" value="UniProtKB-UniRule"/>
</dbReference>
<proteinExistence type="inferred from homology"/>
<evidence type="ECO:0000256" key="1">
    <source>
        <dbReference type="ARBA" id="ARBA00001933"/>
    </source>
</evidence>
<feature type="domain" description="Aminotransferase class I/classII large" evidence="8">
    <location>
        <begin position="64"/>
        <end position="375"/>
    </location>
</feature>
<keyword evidence="10" id="KW-1185">Reference proteome</keyword>
<dbReference type="GO" id="GO:0000105">
    <property type="term" value="P:L-histidine biosynthetic process"/>
    <property type="evidence" value="ECO:0007669"/>
    <property type="project" value="InterPro"/>
</dbReference>
<keyword evidence="4 6" id="KW-0808">Transferase</keyword>
<feature type="modified residue" description="N6-(pyridoxal phosphate)lysine" evidence="6">
    <location>
        <position position="252"/>
    </location>
</feature>
<comment type="cofactor">
    <cofactor evidence="1 6">
        <name>pyridoxal 5'-phosphate</name>
        <dbReference type="ChEBI" id="CHEBI:597326"/>
    </cofactor>
</comment>
<dbReference type="OrthoDB" id="9809616at2"/>
<comment type="similarity">
    <text evidence="6">Belongs to the class-II pyridoxal-phosphate-dependent aminotransferase family.</text>
</comment>
<dbReference type="Proteomes" id="UP000195981">
    <property type="component" value="Unassembled WGS sequence"/>
</dbReference>
<gene>
    <name evidence="6" type="primary">pat</name>
    <name evidence="9" type="ORF">FM110_08745</name>
</gene>
<evidence type="ECO:0000259" key="8">
    <source>
        <dbReference type="Pfam" id="PF00155"/>
    </source>
</evidence>
<dbReference type="Gene3D" id="3.90.1150.10">
    <property type="entry name" value="Aspartate Aminotransferase, domain 1"/>
    <property type="match status" value="1"/>
</dbReference>
<dbReference type="SUPFAM" id="SSF53383">
    <property type="entry name" value="PLP-dependent transferases"/>
    <property type="match status" value="1"/>
</dbReference>
<evidence type="ECO:0000313" key="10">
    <source>
        <dbReference type="Proteomes" id="UP000195981"/>
    </source>
</evidence>
<evidence type="ECO:0000256" key="4">
    <source>
        <dbReference type="ARBA" id="ARBA00022679"/>
    </source>
</evidence>
<dbReference type="InterPro" id="IPR024892">
    <property type="entry name" value="ArAT"/>
</dbReference>
<dbReference type="InterPro" id="IPR050106">
    <property type="entry name" value="HistidinolP_aminotransfase"/>
</dbReference>
<dbReference type="InterPro" id="IPR005861">
    <property type="entry name" value="HisP_aminotrans"/>
</dbReference>
<evidence type="ECO:0000256" key="7">
    <source>
        <dbReference type="SAM" id="MobiDB-lite"/>
    </source>
</evidence>
<evidence type="ECO:0000256" key="5">
    <source>
        <dbReference type="ARBA" id="ARBA00022898"/>
    </source>
</evidence>
<accession>A0A1X6X1Z1</accession>
<dbReference type="HAMAP" id="MF_01513">
    <property type="entry name" value="Phe_aminotrans_2"/>
    <property type="match status" value="1"/>
</dbReference>
<organism evidence="9 10">
    <name type="scientific">Brachybacterium nesterenkovii</name>
    <dbReference type="NCBI Taxonomy" id="47847"/>
    <lineage>
        <taxon>Bacteria</taxon>
        <taxon>Bacillati</taxon>
        <taxon>Actinomycetota</taxon>
        <taxon>Actinomycetes</taxon>
        <taxon>Micrococcales</taxon>
        <taxon>Dermabacteraceae</taxon>
        <taxon>Brachybacterium</taxon>
    </lineage>
</organism>
<dbReference type="EMBL" id="FWFG01000072">
    <property type="protein sequence ID" value="SLM92725.1"/>
    <property type="molecule type" value="Genomic_DNA"/>
</dbReference>
<keyword evidence="3 6" id="KW-0032">Aminotransferase</keyword>
<dbReference type="NCBIfam" id="NF002878">
    <property type="entry name" value="PRK03321.1"/>
    <property type="match status" value="1"/>
</dbReference>
<comment type="subunit">
    <text evidence="2 6">Homodimer.</text>
</comment>
<dbReference type="InterPro" id="IPR015421">
    <property type="entry name" value="PyrdxlP-dep_Trfase_major"/>
</dbReference>
<dbReference type="EC" id="2.6.1.57" evidence="6"/>
<feature type="region of interest" description="Disordered" evidence="7">
    <location>
        <begin position="46"/>
        <end position="69"/>
    </location>
</feature>
<comment type="catalytic activity">
    <reaction evidence="6">
        <text>an aromatic L-alpha-amino acid + 2-oxoglutarate = an aromatic oxo-acid + L-glutamate</text>
        <dbReference type="Rhea" id="RHEA:17533"/>
        <dbReference type="ChEBI" id="CHEBI:16810"/>
        <dbReference type="ChEBI" id="CHEBI:29985"/>
        <dbReference type="ChEBI" id="CHEBI:73309"/>
        <dbReference type="ChEBI" id="CHEBI:84824"/>
        <dbReference type="EC" id="2.6.1.57"/>
    </reaction>
</comment>
<keyword evidence="5 6" id="KW-0663">Pyridoxal phosphate</keyword>
<dbReference type="PANTHER" id="PTHR43643">
    <property type="entry name" value="HISTIDINOL-PHOSPHATE AMINOTRANSFERASE 2"/>
    <property type="match status" value="1"/>
</dbReference>
<evidence type="ECO:0000256" key="6">
    <source>
        <dbReference type="HAMAP-Rule" id="MF_01513"/>
    </source>
</evidence>
<protein>
    <recommendedName>
        <fullName evidence="6">Aromatic amino acid aminotransferase</fullName>
        <shortName evidence="6">ArAT</shortName>
        <ecNumber evidence="6">2.6.1.57</ecNumber>
    </recommendedName>
</protein>
<dbReference type="Pfam" id="PF00155">
    <property type="entry name" value="Aminotran_1_2"/>
    <property type="match status" value="1"/>
</dbReference>
<sequence length="390" mass="41603">MGTVSHPNPLHCVQAPSTLATVTPADAAPSPRETIRIRPALDALPAYVPGRPPADDGIQRYKASSNESPFPPVQAVRDALVAAIDGLNRYPDMGARALREALGAEHGVDPAQIAVSTGSVAVTGDLVRALVDAGDEVVFPWRSFEAYPILVGMHGGTSVRVPLTAEHALDLDAMAAAVTDRTRLILLCSPNNPTGPALTTEQIESFLARVPEDVVVAIDEAYREFVDPEVAPDTARLFAEHANTVLLRTFSKIHGIAGLRIGYAVAHPRLARALTQVAMPFGAASLAQTGALACLQPAARAELAERAAALRAERRRVIEALRAQGWEVPDSQGNFVFLDLRERSGEFADFADARGLVVRAYGDDGVRVTIAETEANDRLLEIAAAWRELS</sequence>
<dbReference type="InterPro" id="IPR015424">
    <property type="entry name" value="PyrdxlP-dep_Trfase"/>
</dbReference>
<dbReference type="CDD" id="cd00609">
    <property type="entry name" value="AAT_like"/>
    <property type="match status" value="1"/>
</dbReference>
<dbReference type="GO" id="GO:0004400">
    <property type="term" value="F:histidinol-phosphate transaminase activity"/>
    <property type="evidence" value="ECO:0007669"/>
    <property type="project" value="InterPro"/>
</dbReference>
<dbReference type="InterPro" id="IPR015422">
    <property type="entry name" value="PyrdxlP-dep_Trfase_small"/>
</dbReference>
<comment type="function">
    <text evidence="6">Aminotransferase that catalyzes the conversion of aromatic amino acids and 2-oxoglutarate into corresponding aromatic oxo acids and L-glutamate.</text>
</comment>
<dbReference type="HAMAP" id="MF_01023">
    <property type="entry name" value="HisC_aminotrans_2"/>
    <property type="match status" value="1"/>
</dbReference>
<dbReference type="Gene3D" id="3.40.640.10">
    <property type="entry name" value="Type I PLP-dependent aspartate aminotransferase-like (Major domain)"/>
    <property type="match status" value="1"/>
</dbReference>
<dbReference type="AlphaFoldDB" id="A0A1X6X1Z1"/>
<dbReference type="InterPro" id="IPR004839">
    <property type="entry name" value="Aminotransferase_I/II_large"/>
</dbReference>
<name>A0A1X6X1Z1_9MICO</name>
<evidence type="ECO:0000256" key="3">
    <source>
        <dbReference type="ARBA" id="ARBA00022576"/>
    </source>
</evidence>